<dbReference type="InterPro" id="IPR000210">
    <property type="entry name" value="BTB/POZ_dom"/>
</dbReference>
<dbReference type="InterPro" id="IPR053109">
    <property type="entry name" value="Ser/Thr-Kinase-Related"/>
</dbReference>
<dbReference type="AlphaFoldDB" id="A0A4S4M6F6"/>
<evidence type="ECO:0000256" key="1">
    <source>
        <dbReference type="SAM" id="MobiDB-lite"/>
    </source>
</evidence>
<evidence type="ECO:0000313" key="4">
    <source>
        <dbReference type="Proteomes" id="UP000310158"/>
    </source>
</evidence>
<feature type="region of interest" description="Disordered" evidence="1">
    <location>
        <begin position="234"/>
        <end position="261"/>
    </location>
</feature>
<feature type="compositionally biased region" description="Basic and acidic residues" evidence="1">
    <location>
        <begin position="349"/>
        <end position="368"/>
    </location>
</feature>
<dbReference type="Proteomes" id="UP000310158">
    <property type="component" value="Unassembled WGS sequence"/>
</dbReference>
<feature type="domain" description="BTB" evidence="2">
    <location>
        <begin position="32"/>
        <end position="106"/>
    </location>
</feature>
<feature type="region of interest" description="Disordered" evidence="1">
    <location>
        <begin position="330"/>
        <end position="636"/>
    </location>
</feature>
<accession>A0A4S4M6F6</accession>
<feature type="compositionally biased region" description="Polar residues" evidence="1">
    <location>
        <begin position="431"/>
        <end position="444"/>
    </location>
</feature>
<dbReference type="OrthoDB" id="2593747at2759"/>
<feature type="non-terminal residue" evidence="3">
    <location>
        <position position="636"/>
    </location>
</feature>
<evidence type="ECO:0000313" key="3">
    <source>
        <dbReference type="EMBL" id="THH20257.1"/>
    </source>
</evidence>
<feature type="compositionally biased region" description="Low complexity" evidence="1">
    <location>
        <begin position="244"/>
        <end position="260"/>
    </location>
</feature>
<feature type="compositionally biased region" description="Basic and acidic residues" evidence="1">
    <location>
        <begin position="508"/>
        <end position="636"/>
    </location>
</feature>
<dbReference type="InterPro" id="IPR011333">
    <property type="entry name" value="SKP1/BTB/POZ_sf"/>
</dbReference>
<comment type="caution">
    <text evidence="3">The sequence shown here is derived from an EMBL/GenBank/DDBJ whole genome shotgun (WGS) entry which is preliminary data.</text>
</comment>
<name>A0A4S4M6F6_9AGAM</name>
<sequence>MSGSSATSSVSSATLTPTERALRHDTYYIPGGDVIFRVETYLFRVHRYFFTRESAYFRENLPHPTPPGEYAKGATDSNPFVLDDALSVDFARFLWVFYNPKYSIYGADVAEWTSILKLAHTWQFPEVKALAVRELELLTIPPITKIVIYHNYEIDRTLLIASYTALTTRDEPISLDEGKELGIETALQLAKAREIARGPKTPSGLRSPTPVNAGDQDLDSIIKDIFALAAAPSPPLKLTNPPQNGNGTANGAGARLAGRTPLQSTPTSLVMGMGMPTAPMAEPMASVVGSKPLQPPPPPVPLSYEVGRGMVGQVEGRVSVQAQAPMKQEAVSISQEESQPARPVIDTSKTVRDLAKAAKESDEGEKKGVAKGAGADTSRAGLSSASDMSHGTDDSKKEELIIVTENSKKIDVLSPRPPESAISKSPEHRLSNANARNHQSSSAQRGAGHQTKGSVSTPRSGLFGWASSLLGGGEEMTEDVENRGAEEAGLLSSPIPGGWGSAGRGGRRTGESSATRDHVAEEQARARADQERLERERVEQAAKEKAEQERLEAERLEKEAKEKVAAREREEAAAKAKEEKERLQVEREAKQEVQRKEKEEREAKQKAEKEEKERQQAEREAKREAKRKEKVEREAK</sequence>
<organism evidence="3 4">
    <name type="scientific">Bondarzewia mesenterica</name>
    <dbReference type="NCBI Taxonomy" id="1095465"/>
    <lineage>
        <taxon>Eukaryota</taxon>
        <taxon>Fungi</taxon>
        <taxon>Dikarya</taxon>
        <taxon>Basidiomycota</taxon>
        <taxon>Agaricomycotina</taxon>
        <taxon>Agaricomycetes</taxon>
        <taxon>Russulales</taxon>
        <taxon>Bondarzewiaceae</taxon>
        <taxon>Bondarzewia</taxon>
    </lineage>
</organism>
<dbReference type="EMBL" id="SGPL01000026">
    <property type="protein sequence ID" value="THH20257.1"/>
    <property type="molecule type" value="Genomic_DNA"/>
</dbReference>
<gene>
    <name evidence="3" type="ORF">EW146_g1064</name>
</gene>
<dbReference type="Gene3D" id="3.30.710.10">
    <property type="entry name" value="Potassium Channel Kv1.1, Chain A"/>
    <property type="match status" value="1"/>
</dbReference>
<proteinExistence type="predicted"/>
<dbReference type="PROSITE" id="PS50097">
    <property type="entry name" value="BTB"/>
    <property type="match status" value="1"/>
</dbReference>
<keyword evidence="4" id="KW-1185">Reference proteome</keyword>
<dbReference type="PANTHER" id="PTHR31534">
    <property type="entry name" value="ATAXIN 7, ISOFORM A"/>
    <property type="match status" value="1"/>
</dbReference>
<dbReference type="SUPFAM" id="SSF54695">
    <property type="entry name" value="POZ domain"/>
    <property type="match status" value="1"/>
</dbReference>
<dbReference type="PANTHER" id="PTHR31534:SF3">
    <property type="entry name" value="HPC2-RELATED DOMAIN-CONTAINING PROTEIN"/>
    <property type="match status" value="1"/>
</dbReference>
<protein>
    <recommendedName>
        <fullName evidence="2">BTB domain-containing protein</fullName>
    </recommendedName>
</protein>
<evidence type="ECO:0000259" key="2">
    <source>
        <dbReference type="PROSITE" id="PS50097"/>
    </source>
</evidence>
<feature type="compositionally biased region" description="Basic and acidic residues" evidence="1">
    <location>
        <begin position="390"/>
        <end position="411"/>
    </location>
</feature>
<reference evidence="3 4" key="1">
    <citation type="submission" date="2019-02" db="EMBL/GenBank/DDBJ databases">
        <title>Genome sequencing of the rare red list fungi Bondarzewia mesenterica.</title>
        <authorList>
            <person name="Buettner E."/>
            <person name="Kellner H."/>
        </authorList>
    </citation>
    <scope>NUCLEOTIDE SEQUENCE [LARGE SCALE GENOMIC DNA]</scope>
    <source>
        <strain evidence="3 4">DSM 108281</strain>
    </source>
</reference>
<feature type="compositionally biased region" description="Polar residues" evidence="1">
    <location>
        <begin position="380"/>
        <end position="389"/>
    </location>
</feature>